<accession>A0A1G8SP57</accession>
<reference evidence="1 2" key="1">
    <citation type="submission" date="2016-10" db="EMBL/GenBank/DDBJ databases">
        <authorList>
            <person name="de Groot N.N."/>
        </authorList>
    </citation>
    <scope>NUCLEOTIDE SEQUENCE [LARGE SCALE GENOMIC DNA]</scope>
    <source>
        <strain evidence="1 2">DSM 28010</strain>
    </source>
</reference>
<evidence type="ECO:0000313" key="2">
    <source>
        <dbReference type="Proteomes" id="UP000199340"/>
    </source>
</evidence>
<proteinExistence type="predicted"/>
<evidence type="ECO:0000313" key="1">
    <source>
        <dbReference type="EMBL" id="SDJ31022.1"/>
    </source>
</evidence>
<dbReference type="RefSeq" id="WP_090030330.1">
    <property type="nucleotide sequence ID" value="NZ_FNEB01000013.1"/>
</dbReference>
<organism evidence="1 2">
    <name type="scientific">Lutimaribacter saemankumensis</name>
    <dbReference type="NCBI Taxonomy" id="490829"/>
    <lineage>
        <taxon>Bacteria</taxon>
        <taxon>Pseudomonadati</taxon>
        <taxon>Pseudomonadota</taxon>
        <taxon>Alphaproteobacteria</taxon>
        <taxon>Rhodobacterales</taxon>
        <taxon>Roseobacteraceae</taxon>
        <taxon>Lutimaribacter</taxon>
    </lineage>
</organism>
<sequence>MKPKEFIAGLADAMQVESTELATVDRALAKQGLRQLARGRFHPDITLKEGVQLVCAWARATNLTQAADEVRRLELCVMPTDGLADSTLNEVVDPFGATLKDLSDSNILDAVTRLARQLGEKNYPDQKVSVTIEKNGPAEIFYGGLFDTKRLVFEDLPEKFEFKSPATVTVSVTIHGPVLKWIYDATEGHDAKA</sequence>
<gene>
    <name evidence="1" type="ORF">SAMN05421850_1132</name>
</gene>
<protein>
    <submittedName>
        <fullName evidence="1">Uncharacterized protein</fullName>
    </submittedName>
</protein>
<dbReference type="STRING" id="490829.SAMN05421850_1132"/>
<name>A0A1G8SP57_9RHOB</name>
<dbReference type="AlphaFoldDB" id="A0A1G8SP57"/>
<dbReference type="OrthoDB" id="7746087at2"/>
<dbReference type="EMBL" id="FNEB01000013">
    <property type="protein sequence ID" value="SDJ31022.1"/>
    <property type="molecule type" value="Genomic_DNA"/>
</dbReference>
<dbReference type="Proteomes" id="UP000199340">
    <property type="component" value="Unassembled WGS sequence"/>
</dbReference>
<keyword evidence="2" id="KW-1185">Reference proteome</keyword>